<comment type="subcellular location">
    <subcellularLocation>
        <location evidence="1">Cytoplasm</location>
        <location evidence="1">Cytoskeleton</location>
    </subcellularLocation>
</comment>
<dbReference type="FunFam" id="2.60.40.10:FF:000092">
    <property type="entry name" value="Filamin-B isoform B"/>
    <property type="match status" value="1"/>
</dbReference>
<feature type="repeat" description="Filamin" evidence="7">
    <location>
        <begin position="53"/>
        <end position="118"/>
    </location>
</feature>
<feature type="region of interest" description="Disordered" evidence="8">
    <location>
        <begin position="40"/>
        <end position="76"/>
    </location>
</feature>
<dbReference type="GO" id="GO:0051015">
    <property type="term" value="F:actin filament binding"/>
    <property type="evidence" value="ECO:0007669"/>
    <property type="project" value="InterPro"/>
</dbReference>
<dbReference type="PROSITE" id="PS50194">
    <property type="entry name" value="FILAMIN_REPEAT"/>
    <property type="match status" value="9"/>
</dbReference>
<dbReference type="InterPro" id="IPR001298">
    <property type="entry name" value="Filamin/ABP280_rpt"/>
</dbReference>
<feature type="repeat" description="Filamin" evidence="7">
    <location>
        <begin position="424"/>
        <end position="524"/>
    </location>
</feature>
<feature type="repeat" description="Filamin" evidence="7">
    <location>
        <begin position="844"/>
        <end position="938"/>
    </location>
</feature>
<feature type="repeat" description="Filamin" evidence="7">
    <location>
        <begin position="527"/>
        <end position="619"/>
    </location>
</feature>
<dbReference type="Pfam" id="PF00630">
    <property type="entry name" value="Filamin"/>
    <property type="match status" value="9"/>
</dbReference>
<keyword evidence="4" id="KW-0677">Repeat</keyword>
<reference evidence="9" key="1">
    <citation type="submission" date="2020-11" db="EMBL/GenBank/DDBJ databases">
        <authorList>
            <person name="Tran Van P."/>
        </authorList>
    </citation>
    <scope>NUCLEOTIDE SEQUENCE</scope>
</reference>
<evidence type="ECO:0000256" key="8">
    <source>
        <dbReference type="SAM" id="MobiDB-lite"/>
    </source>
</evidence>
<dbReference type="EMBL" id="OA882082">
    <property type="protein sequence ID" value="CAD7272573.1"/>
    <property type="molecule type" value="Genomic_DNA"/>
</dbReference>
<feature type="repeat" description="Filamin" evidence="7">
    <location>
        <begin position="716"/>
        <end position="807"/>
    </location>
</feature>
<feature type="repeat" description="Filamin" evidence="7">
    <location>
        <begin position="334"/>
        <end position="426"/>
    </location>
</feature>
<keyword evidence="10" id="KW-1185">Reference proteome</keyword>
<feature type="repeat" description="Filamin" evidence="7">
    <location>
        <begin position="118"/>
        <end position="218"/>
    </location>
</feature>
<dbReference type="Proteomes" id="UP000678499">
    <property type="component" value="Unassembled WGS sequence"/>
</dbReference>
<gene>
    <name evidence="9" type="ORF">NMOB1V02_LOCUS502</name>
</gene>
<dbReference type="InterPro" id="IPR044801">
    <property type="entry name" value="Filamin"/>
</dbReference>
<protein>
    <recommendedName>
        <fullName evidence="11">Filamin-A</fullName>
    </recommendedName>
</protein>
<feature type="repeat" description="Filamin" evidence="7">
    <location>
        <begin position="621"/>
        <end position="714"/>
    </location>
</feature>
<dbReference type="Gene3D" id="2.60.40.10">
    <property type="entry name" value="Immunoglobulins"/>
    <property type="match status" value="9"/>
</dbReference>
<dbReference type="InterPro" id="IPR014756">
    <property type="entry name" value="Ig_E-set"/>
</dbReference>
<dbReference type="FunFam" id="2.60.40.10:FF:000096">
    <property type="entry name" value="filamin-C isoform X2"/>
    <property type="match status" value="1"/>
</dbReference>
<name>A0A7R9G7Z2_9CRUS</name>
<evidence type="ECO:0000256" key="1">
    <source>
        <dbReference type="ARBA" id="ARBA00004245"/>
    </source>
</evidence>
<proteinExistence type="inferred from homology"/>
<dbReference type="SUPFAM" id="SSF81296">
    <property type="entry name" value="E set domains"/>
    <property type="match status" value="9"/>
</dbReference>
<dbReference type="InterPro" id="IPR017868">
    <property type="entry name" value="Filamin/ABP280_repeat-like"/>
</dbReference>
<evidence type="ECO:0008006" key="11">
    <source>
        <dbReference type="Google" id="ProtNLM"/>
    </source>
</evidence>
<evidence type="ECO:0000313" key="10">
    <source>
        <dbReference type="Proteomes" id="UP000678499"/>
    </source>
</evidence>
<dbReference type="InterPro" id="IPR013783">
    <property type="entry name" value="Ig-like_fold"/>
</dbReference>
<organism evidence="9">
    <name type="scientific">Notodromas monacha</name>
    <dbReference type="NCBI Taxonomy" id="399045"/>
    <lineage>
        <taxon>Eukaryota</taxon>
        <taxon>Metazoa</taxon>
        <taxon>Ecdysozoa</taxon>
        <taxon>Arthropoda</taxon>
        <taxon>Crustacea</taxon>
        <taxon>Oligostraca</taxon>
        <taxon>Ostracoda</taxon>
        <taxon>Podocopa</taxon>
        <taxon>Podocopida</taxon>
        <taxon>Cypridocopina</taxon>
        <taxon>Cypridoidea</taxon>
        <taxon>Cyprididae</taxon>
        <taxon>Notodromas</taxon>
    </lineage>
</organism>
<keyword evidence="3" id="KW-0963">Cytoplasm</keyword>
<evidence type="ECO:0000256" key="3">
    <source>
        <dbReference type="ARBA" id="ARBA00022490"/>
    </source>
</evidence>
<feature type="repeat" description="Filamin" evidence="7">
    <location>
        <begin position="245"/>
        <end position="331"/>
    </location>
</feature>
<evidence type="ECO:0000256" key="7">
    <source>
        <dbReference type="PROSITE-ProRule" id="PRU00087"/>
    </source>
</evidence>
<evidence type="ECO:0000256" key="5">
    <source>
        <dbReference type="ARBA" id="ARBA00023203"/>
    </source>
</evidence>
<dbReference type="OrthoDB" id="5334309at2759"/>
<evidence type="ECO:0000256" key="2">
    <source>
        <dbReference type="ARBA" id="ARBA00009238"/>
    </source>
</evidence>
<accession>A0A7R9G7Z2</accession>
<dbReference type="PANTHER" id="PTHR38537:SF8">
    <property type="entry name" value="FILAMIN-A"/>
    <property type="match status" value="1"/>
</dbReference>
<keyword evidence="5" id="KW-0009">Actin-binding</keyword>
<dbReference type="GO" id="GO:0030036">
    <property type="term" value="P:actin cytoskeleton organization"/>
    <property type="evidence" value="ECO:0007669"/>
    <property type="project" value="InterPro"/>
</dbReference>
<dbReference type="GO" id="GO:0005856">
    <property type="term" value="C:cytoskeleton"/>
    <property type="evidence" value="ECO:0007669"/>
    <property type="project" value="UniProtKB-SubCell"/>
</dbReference>
<dbReference type="PANTHER" id="PTHR38537">
    <property type="entry name" value="JITTERBUG, ISOFORM N"/>
    <property type="match status" value="1"/>
</dbReference>
<keyword evidence="6" id="KW-0206">Cytoskeleton</keyword>
<dbReference type="FunFam" id="2.60.40.10:FF:000007">
    <property type="entry name" value="Filamin-B isoform C"/>
    <property type="match status" value="2"/>
</dbReference>
<evidence type="ECO:0000313" key="9">
    <source>
        <dbReference type="EMBL" id="CAD7272573.1"/>
    </source>
</evidence>
<dbReference type="AlphaFoldDB" id="A0A7R9G7Z2"/>
<evidence type="ECO:0000256" key="6">
    <source>
        <dbReference type="ARBA" id="ARBA00023212"/>
    </source>
</evidence>
<evidence type="ECO:0000256" key="4">
    <source>
        <dbReference type="ARBA" id="ARBA00022737"/>
    </source>
</evidence>
<dbReference type="EMBL" id="CAJPEX010000045">
    <property type="protein sequence ID" value="CAG0912725.1"/>
    <property type="molecule type" value="Genomic_DNA"/>
</dbReference>
<comment type="similarity">
    <text evidence="2">Belongs to the filamin family.</text>
</comment>
<dbReference type="SMART" id="SM00557">
    <property type="entry name" value="IG_FLMN"/>
    <property type="match status" value="9"/>
</dbReference>
<sequence length="939" mass="101234">MNCRVHCQKAAKDETLVHKKSVSKSVTQVSETSQYRALELHNIPLPTTGGQKQASDRDAGSSTAEIKMPSGKTDKPVIEDNRDGTVSVRYEPKEEGLHELVVKYNGEHVQGSPFKFHVDSISSGYVTAYGPGLTHGICGEPCNFNIITKDAGSGSSLLRGRGGLSLAVEGPSKAEITCHDNKDGTVSVSYLPTAPGEYKISCKYADKHIKGSPFTVKVTGEEHYSMVLEAPNTGTKRRIDCLSAGEGRKRNQISVGSNSEVSLPSKVPEKEIKLLNASIQAPSGLEEPCFLKRLPDGSLGISFTPREVGEHTVSVKKMGNHINKSPFKIHVGELEVGDARKVIVKGAALKEGRTHEENQFFVDTRDAGYGGLSLSIEGPSKAEISCKDKDDGTLAVSYKPSEPGYYIINLKFADHHVDGSPFTVKVTGDGSNRQTERIKRDREAVPLTEVGSQCRLTFKMPGVSAFDLGAVVTSPGGVSEAAEIVVVEEGFYAVNFVPKELGVHTVSVKFREIHIPGSPFQFTVGPLRDYGAHKVHAGGPGLERGEVNVSSEFNVWTREAGAGSLAISVEGPSKAEIDFKDRKDGSCYVGYTVTEPGEYRVGIKFNDLHIPDSPYKVYISPQLGDAKKVEIGQFPEAISTVNKPIAFIVTKNGAAGTLDCKVLAPSGAEDDCFTAPIDDDTYAVRFLPKENGIHFFHVRLNGVHVPGSPFRLKIGKDEADPAAVNAQGNGLKAIKSGQKTDFIIDTSAAGSGTLAVTIDGPSKVSMDCTEADVGYKVRYTPLAPGDYFISVKYNGYHIAGSPFKVHCTGQAITEETSISETSSVIVETVPKQGKTGFERVVMPRFNSDASKVKCKGMGLKKAYLHKQNQFTVQADEAGQNILYCGVIGPKGPCDEVYVKHQGKNQYSVNYVVHERGDHVLIVKWGDEHIPGSPFKVEVP</sequence>
<dbReference type="FunFam" id="2.60.40.10:FF:000140">
    <property type="entry name" value="FiLamiN (Actin binding protein) homolog"/>
    <property type="match status" value="1"/>
</dbReference>